<organism evidence="1 2">
    <name type="scientific">Cylicocyclus nassatus</name>
    <name type="common">Nematode worm</name>
    <dbReference type="NCBI Taxonomy" id="53992"/>
    <lineage>
        <taxon>Eukaryota</taxon>
        <taxon>Metazoa</taxon>
        <taxon>Ecdysozoa</taxon>
        <taxon>Nematoda</taxon>
        <taxon>Chromadorea</taxon>
        <taxon>Rhabditida</taxon>
        <taxon>Rhabditina</taxon>
        <taxon>Rhabditomorpha</taxon>
        <taxon>Strongyloidea</taxon>
        <taxon>Strongylidae</taxon>
        <taxon>Cylicocyclus</taxon>
    </lineage>
</organism>
<sequence length="180" mass="20777">MRLDLPAGEDYTERLRGSCMIIPGDPLAGTGKFSIDVHIELSHRSEPGNNLKESLHIVLVIIDNHQRKKGIGLLQRLYQPYFGMTIFCGSHNLLEYMDEGEFPKIMSPFNYIHVSQVEMANGRFFHYCLSKVEELNLRNVEGYFFAADDAIFNFWHKLDLSEILFPFAVLRNGWWPTSYG</sequence>
<proteinExistence type="predicted"/>
<name>A0AA36H9V1_CYLNA</name>
<gene>
    <name evidence="1" type="ORF">CYNAS_LOCUS18757</name>
</gene>
<comment type="caution">
    <text evidence="1">The sequence shown here is derived from an EMBL/GenBank/DDBJ whole genome shotgun (WGS) entry which is preliminary data.</text>
</comment>
<reference evidence="1" key="1">
    <citation type="submission" date="2023-07" db="EMBL/GenBank/DDBJ databases">
        <authorList>
            <consortium name="CYATHOMIX"/>
        </authorList>
    </citation>
    <scope>NUCLEOTIDE SEQUENCE</scope>
    <source>
        <strain evidence="1">N/A</strain>
    </source>
</reference>
<keyword evidence="2" id="KW-1185">Reference proteome</keyword>
<dbReference type="Pfam" id="PF03385">
    <property type="entry name" value="STELLO"/>
    <property type="match status" value="1"/>
</dbReference>
<dbReference type="EMBL" id="CATQJL010000316">
    <property type="protein sequence ID" value="CAJ0606774.1"/>
    <property type="molecule type" value="Genomic_DNA"/>
</dbReference>
<protein>
    <submittedName>
        <fullName evidence="1">Uncharacterized protein</fullName>
    </submittedName>
</protein>
<evidence type="ECO:0000313" key="1">
    <source>
        <dbReference type="EMBL" id="CAJ0606774.1"/>
    </source>
</evidence>
<evidence type="ECO:0000313" key="2">
    <source>
        <dbReference type="Proteomes" id="UP001176961"/>
    </source>
</evidence>
<dbReference type="AlphaFoldDB" id="A0AA36H9V1"/>
<dbReference type="PANTHER" id="PTHR31362:SF0">
    <property type="entry name" value="EXOSTOSIN DOMAIN-CONTAINING PROTEIN-RELATED"/>
    <property type="match status" value="1"/>
</dbReference>
<dbReference type="InterPro" id="IPR005049">
    <property type="entry name" value="STL-like"/>
</dbReference>
<dbReference type="PANTHER" id="PTHR31362">
    <property type="entry name" value="GLYCOSYLTRANSFERASE STELLO1-RELATED"/>
    <property type="match status" value="1"/>
</dbReference>
<accession>A0AA36H9V1</accession>
<dbReference type="Proteomes" id="UP001176961">
    <property type="component" value="Unassembled WGS sequence"/>
</dbReference>